<dbReference type="Gene3D" id="3.20.20.70">
    <property type="entry name" value="Aldolase class I"/>
    <property type="match status" value="1"/>
</dbReference>
<keyword evidence="1 3" id="KW-0129">CBS domain</keyword>
<evidence type="ECO:0000259" key="4">
    <source>
        <dbReference type="PROSITE" id="PS50844"/>
    </source>
</evidence>
<dbReference type="PANTHER" id="PTHR42966:SF3">
    <property type="entry name" value="BLR5971 PROTEIN"/>
    <property type="match status" value="1"/>
</dbReference>
<reference evidence="6" key="1">
    <citation type="submission" date="2024-07" db="EMBL/GenBank/DDBJ databases">
        <authorList>
            <person name="fu j."/>
        </authorList>
    </citation>
    <scope>NUCLEOTIDE SEQUENCE</scope>
    <source>
        <strain evidence="6">P10A9</strain>
    </source>
</reference>
<dbReference type="CDD" id="cd17773">
    <property type="entry name" value="CBS_pair_NeuB"/>
    <property type="match status" value="1"/>
</dbReference>
<dbReference type="GO" id="GO:0016051">
    <property type="term" value="P:carbohydrate biosynthetic process"/>
    <property type="evidence" value="ECO:0007669"/>
    <property type="project" value="InterPro"/>
</dbReference>
<dbReference type="PANTHER" id="PTHR42966">
    <property type="entry name" value="N-ACETYLNEURAMINATE SYNTHASE"/>
    <property type="match status" value="1"/>
</dbReference>
<dbReference type="InterPro" id="IPR013785">
    <property type="entry name" value="Aldolase_TIM"/>
</dbReference>
<evidence type="ECO:0000313" key="6">
    <source>
        <dbReference type="EMBL" id="XDP44273.1"/>
    </source>
</evidence>
<dbReference type="InterPro" id="IPR000644">
    <property type="entry name" value="CBS_dom"/>
</dbReference>
<dbReference type="InterPro" id="IPR051690">
    <property type="entry name" value="PseI-like"/>
</dbReference>
<sequence length="750" mass="81662">MIIERNITPYVVFSEDPVLTALQKITANQERIVFCVDEHGILQGSLSDGDFRRWIVEHPTADLTASALAVANRSVRTAPYTMPPAELGAHMGRGVAHLPLVDPRGHLMAIAVDRADVLRIGQHEIGPGSPSFVIAEIGNNHNGSVDLAKRLVDLAAEAGADAVKFQLRDMDALYRQSGGLSAGEDLGAQYTLDLLSRFSLPADQLFGVFDHAKDRGIDVMCTPWDSPSVQALADYGIPALKIASADLTNHGLLRDAGSRGLPLILSTGMSREDEIRETAGLMRSLGGSFAMLHCQSTYPAPFKDVNLAYMDRLAEIGGCIVGYSGHERGYHVPVAAVARGAKIIEKHFTVDTAMEGNDHKVSLLPGEFAAMVARIREVEESIGEATPRQVSTGEMMNRVNLAKSLVAARPIPAGTLITEADVDVKSPGRGLQPNALPRLLGRTLRRALGEGDFFFEGDLADVVPTGRDFSFRRPWGLPVRYHDHAALIADCTPDFLEFHFSYKDLEIEVDSVFSGGAGPLDMGFTTHLPDLFAGDFLVDLASPDDQVWERSIAEVQRTIDITRSLTRWFKREDEPIMVVTMGGFTKDRHVAPTERPAMYERIAKALGRLDTSGVRIAAQTLPPYPWLMGGQQFHNLFLDPHDTAEFAASTGTKLCLDVSHSKLAANHLGMPFSEAVELLAPHTIHLHLVDATGVDGEGVQVAEGEVDWAALSDQLDRLAPGVSFIPEIWQGHVNSGEGFWTALDRLEAWF</sequence>
<evidence type="ECO:0000256" key="1">
    <source>
        <dbReference type="ARBA" id="ARBA00023122"/>
    </source>
</evidence>
<gene>
    <name evidence="6" type="ORF">AB5L97_13440</name>
</gene>
<dbReference type="SUPFAM" id="SSF54631">
    <property type="entry name" value="CBS-domain pair"/>
    <property type="match status" value="1"/>
</dbReference>
<dbReference type="GO" id="GO:0047444">
    <property type="term" value="F:N-acylneuraminate-9-phosphate synthase activity"/>
    <property type="evidence" value="ECO:0007669"/>
    <property type="project" value="TreeGrafter"/>
</dbReference>
<feature type="domain" description="CBS" evidence="5">
    <location>
        <begin position="3"/>
        <end position="63"/>
    </location>
</feature>
<dbReference type="AlphaFoldDB" id="A0AB39KZH8"/>
<name>A0AB39KZH8_9MICC</name>
<dbReference type="Pfam" id="PF01261">
    <property type="entry name" value="AP_endonuc_2"/>
    <property type="match status" value="1"/>
</dbReference>
<dbReference type="EMBL" id="CP163302">
    <property type="protein sequence ID" value="XDP44273.1"/>
    <property type="molecule type" value="Genomic_DNA"/>
</dbReference>
<dbReference type="InterPro" id="IPR036732">
    <property type="entry name" value="AFP_Neu5c_C_sf"/>
</dbReference>
<dbReference type="CDD" id="cd11615">
    <property type="entry name" value="SAF_NeuB_like"/>
    <property type="match status" value="1"/>
</dbReference>
<evidence type="ECO:0000256" key="2">
    <source>
        <dbReference type="ARBA" id="ARBA00023277"/>
    </source>
</evidence>
<proteinExistence type="predicted"/>
<dbReference type="InterPro" id="IPR013132">
    <property type="entry name" value="PseI/NeuA/B-like_N"/>
</dbReference>
<feature type="domain" description="AFP-like" evidence="4">
    <location>
        <begin position="404"/>
        <end position="462"/>
    </location>
</feature>
<accession>A0AB39KZH8</accession>
<dbReference type="RefSeq" id="WP_369045036.1">
    <property type="nucleotide sequence ID" value="NZ_CP163302.1"/>
</dbReference>
<organism evidence="6">
    <name type="scientific">Sinomonas puerhi</name>
    <dbReference type="NCBI Taxonomy" id="3238584"/>
    <lineage>
        <taxon>Bacteria</taxon>
        <taxon>Bacillati</taxon>
        <taxon>Actinomycetota</taxon>
        <taxon>Actinomycetes</taxon>
        <taxon>Micrococcales</taxon>
        <taxon>Micrococcaceae</taxon>
        <taxon>Sinomonas</taxon>
    </lineage>
</organism>
<dbReference type="SUPFAM" id="SSF51658">
    <property type="entry name" value="Xylose isomerase-like"/>
    <property type="match status" value="1"/>
</dbReference>
<dbReference type="Gene3D" id="3.10.580.10">
    <property type="entry name" value="CBS-domain"/>
    <property type="match status" value="1"/>
</dbReference>
<dbReference type="SUPFAM" id="SSF51269">
    <property type="entry name" value="AFP III-like domain"/>
    <property type="match status" value="1"/>
</dbReference>
<dbReference type="SMART" id="SM00858">
    <property type="entry name" value="SAF"/>
    <property type="match status" value="1"/>
</dbReference>
<dbReference type="Gene3D" id="3.90.1210.10">
    <property type="entry name" value="Antifreeze-like/N-acetylneuraminic acid synthase C-terminal domain"/>
    <property type="match status" value="1"/>
</dbReference>
<dbReference type="PROSITE" id="PS50844">
    <property type="entry name" value="AFP_LIKE"/>
    <property type="match status" value="1"/>
</dbReference>
<dbReference type="InterPro" id="IPR013022">
    <property type="entry name" value="Xyl_isomerase-like_TIM-brl"/>
</dbReference>
<dbReference type="InterPro" id="IPR046342">
    <property type="entry name" value="CBS_dom_sf"/>
</dbReference>
<dbReference type="InterPro" id="IPR057736">
    <property type="entry name" value="SAF_PseI/NeuA/NeuB"/>
</dbReference>
<protein>
    <submittedName>
        <fullName evidence="6">N-acetylneuraminate synthase family protein</fullName>
    </submittedName>
</protein>
<dbReference type="Pfam" id="PF03102">
    <property type="entry name" value="NeuB"/>
    <property type="match status" value="1"/>
</dbReference>
<dbReference type="PROSITE" id="PS51371">
    <property type="entry name" value="CBS"/>
    <property type="match status" value="1"/>
</dbReference>
<dbReference type="InterPro" id="IPR013974">
    <property type="entry name" value="SAF"/>
</dbReference>
<dbReference type="InterPro" id="IPR036237">
    <property type="entry name" value="Xyl_isomerase-like_sf"/>
</dbReference>
<dbReference type="Pfam" id="PF08666">
    <property type="entry name" value="SAF"/>
    <property type="match status" value="1"/>
</dbReference>
<keyword evidence="2" id="KW-0119">Carbohydrate metabolism</keyword>
<dbReference type="SUPFAM" id="SSF51569">
    <property type="entry name" value="Aldolase"/>
    <property type="match status" value="1"/>
</dbReference>
<evidence type="ECO:0000259" key="5">
    <source>
        <dbReference type="PROSITE" id="PS51371"/>
    </source>
</evidence>
<evidence type="ECO:0000256" key="3">
    <source>
        <dbReference type="PROSITE-ProRule" id="PRU00703"/>
    </source>
</evidence>
<dbReference type="Gene3D" id="3.20.20.150">
    <property type="entry name" value="Divalent-metal-dependent TIM barrel enzymes"/>
    <property type="match status" value="1"/>
</dbReference>
<dbReference type="KEGG" id="spue:AB5L97_13440"/>
<dbReference type="InterPro" id="IPR006190">
    <property type="entry name" value="SAF_AFP_Neu5Ac"/>
</dbReference>